<accession>A0A1X0SGH8</accession>
<dbReference type="VEuPathDB" id="FungiDB:BCV72DRAFT_332563"/>
<sequence>MDWFNLKIAKGVYYNKPLTYVTYYAATTRAFDACSVSISKKTHAGRGSGAQHAEIDGATEDQLRWHDHASFVKKRKLDKLDSVYEHCVDKEETDEDTDQHLAGGEVVDDETACENGFTQFPPLSLLLAVQPTTKLPHLTHRDVILTTTDSHAADKATQEDKMMLATLGRWVPVVYNHDNMQYGMLTSSSIASILLSKNQTKEVMEIDTSHFIRHLKITSKASKKLTGTLHEEITGEMVDLLNRDWLEYPQMRYCISQLLAGAILQVSKQILELISEI</sequence>
<dbReference type="AlphaFoldDB" id="A0A1X0SGH8"/>
<reference evidence="1 2" key="1">
    <citation type="journal article" date="2016" name="Proc. Natl. Acad. Sci. U.S.A.">
        <title>Lipid metabolic changes in an early divergent fungus govern the establishment of a mutualistic symbiosis with endobacteria.</title>
        <authorList>
            <person name="Lastovetsky O.A."/>
            <person name="Gaspar M.L."/>
            <person name="Mondo S.J."/>
            <person name="LaButti K.M."/>
            <person name="Sandor L."/>
            <person name="Grigoriev I.V."/>
            <person name="Henry S.A."/>
            <person name="Pawlowska T.E."/>
        </authorList>
    </citation>
    <scope>NUCLEOTIDE SEQUENCE [LARGE SCALE GENOMIC DNA]</scope>
    <source>
        <strain evidence="1 2">ATCC 11559</strain>
    </source>
</reference>
<dbReference type="Proteomes" id="UP000242381">
    <property type="component" value="Unassembled WGS sequence"/>
</dbReference>
<dbReference type="GO" id="GO:0003677">
    <property type="term" value="F:DNA binding"/>
    <property type="evidence" value="ECO:0007669"/>
    <property type="project" value="InterPro"/>
</dbReference>
<organism evidence="1 2">
    <name type="scientific">Rhizopus microsporus</name>
    <dbReference type="NCBI Taxonomy" id="58291"/>
    <lineage>
        <taxon>Eukaryota</taxon>
        <taxon>Fungi</taxon>
        <taxon>Fungi incertae sedis</taxon>
        <taxon>Mucoromycota</taxon>
        <taxon>Mucoromycotina</taxon>
        <taxon>Mucoromycetes</taxon>
        <taxon>Mucorales</taxon>
        <taxon>Mucorineae</taxon>
        <taxon>Rhizopodaceae</taxon>
        <taxon>Rhizopus</taxon>
    </lineage>
</organism>
<evidence type="ECO:0000313" key="2">
    <source>
        <dbReference type="Proteomes" id="UP000242381"/>
    </source>
</evidence>
<name>A0A1X0SGH8_RHIZD</name>
<dbReference type="InterPro" id="IPR038279">
    <property type="entry name" value="Ndc10_dom2_sf"/>
</dbReference>
<proteinExistence type="predicted"/>
<dbReference type="Gene3D" id="1.10.443.20">
    <property type="entry name" value="Centromere DNA-binding protein complex CBF3 subunit, domain 2"/>
    <property type="match status" value="1"/>
</dbReference>
<evidence type="ECO:0008006" key="3">
    <source>
        <dbReference type="Google" id="ProtNLM"/>
    </source>
</evidence>
<protein>
    <recommendedName>
        <fullName evidence="3">CBS domain-containing protein</fullName>
    </recommendedName>
</protein>
<evidence type="ECO:0000313" key="1">
    <source>
        <dbReference type="EMBL" id="ORE23247.1"/>
    </source>
</evidence>
<gene>
    <name evidence="1" type="ORF">BCV71DRAFT_287559</name>
</gene>
<dbReference type="EMBL" id="KV921259">
    <property type="protein sequence ID" value="ORE23247.1"/>
    <property type="molecule type" value="Genomic_DNA"/>
</dbReference>